<comment type="caution">
    <text evidence="2">The sequence shown here is derived from an EMBL/GenBank/DDBJ whole genome shotgun (WGS) entry which is preliminary data.</text>
</comment>
<name>A0A2S9YLC0_9BACT</name>
<dbReference type="SUPFAM" id="SSF53474">
    <property type="entry name" value="alpha/beta-Hydrolases"/>
    <property type="match status" value="1"/>
</dbReference>
<evidence type="ECO:0000313" key="2">
    <source>
        <dbReference type="EMBL" id="PRQ05832.1"/>
    </source>
</evidence>
<feature type="domain" description="AB hydrolase-1" evidence="1">
    <location>
        <begin position="62"/>
        <end position="241"/>
    </location>
</feature>
<dbReference type="GO" id="GO:0016787">
    <property type="term" value="F:hydrolase activity"/>
    <property type="evidence" value="ECO:0007669"/>
    <property type="project" value="UniProtKB-KW"/>
</dbReference>
<dbReference type="PANTHER" id="PTHR43798">
    <property type="entry name" value="MONOACYLGLYCEROL LIPASE"/>
    <property type="match status" value="1"/>
</dbReference>
<keyword evidence="3" id="KW-1185">Reference proteome</keyword>
<dbReference type="EC" id="3.5.1.-" evidence="2"/>
<sequence>MTLELPHLRLPGQPGHVPLVVLLGLPSRLESSRRLLEAIAGPRPLLAVTPTGPGASASSSIGWDELVAWLEACALSQGFERFDLLGWSFGGAWALQLLARHPARVRRAVVAVTCAHFRARERALFRLVQGVLDAAIDERTLIEGMVPMLFSPGFLHRPGVFATLAMHLGQLSTSRPQWAAQLARLASHDLRASVPTMTALHTVIAGDQDWLFPASEVRRLADAAPAATFAELPSGHAIWFEAEAAFVALVQRAFAQPDPDPHLDPHLDLRGDA</sequence>
<keyword evidence="2" id="KW-0378">Hydrolase</keyword>
<dbReference type="Pfam" id="PF00561">
    <property type="entry name" value="Abhydrolase_1"/>
    <property type="match status" value="1"/>
</dbReference>
<dbReference type="RefSeq" id="WP_106389631.1">
    <property type="nucleotide sequence ID" value="NZ_PVNK01000005.1"/>
</dbReference>
<organism evidence="2 3">
    <name type="scientific">Enhygromyxa salina</name>
    <dbReference type="NCBI Taxonomy" id="215803"/>
    <lineage>
        <taxon>Bacteria</taxon>
        <taxon>Pseudomonadati</taxon>
        <taxon>Myxococcota</taxon>
        <taxon>Polyangia</taxon>
        <taxon>Nannocystales</taxon>
        <taxon>Nannocystaceae</taxon>
        <taxon>Enhygromyxa</taxon>
    </lineage>
</organism>
<proteinExistence type="predicted"/>
<dbReference type="PRINTS" id="PR00111">
    <property type="entry name" value="ABHYDROLASE"/>
</dbReference>
<evidence type="ECO:0000313" key="3">
    <source>
        <dbReference type="Proteomes" id="UP000237968"/>
    </source>
</evidence>
<dbReference type="InterPro" id="IPR050266">
    <property type="entry name" value="AB_hydrolase_sf"/>
</dbReference>
<dbReference type="AlphaFoldDB" id="A0A2S9YLC0"/>
<dbReference type="Proteomes" id="UP000237968">
    <property type="component" value="Unassembled WGS sequence"/>
</dbReference>
<gene>
    <name evidence="2" type="primary">rutD_1</name>
    <name evidence="2" type="ORF">ENSA5_01520</name>
</gene>
<dbReference type="Gene3D" id="3.40.50.1820">
    <property type="entry name" value="alpha/beta hydrolase"/>
    <property type="match status" value="1"/>
</dbReference>
<dbReference type="EMBL" id="PVNK01000005">
    <property type="protein sequence ID" value="PRQ05832.1"/>
    <property type="molecule type" value="Genomic_DNA"/>
</dbReference>
<accession>A0A2S9YLC0</accession>
<dbReference type="InterPro" id="IPR029058">
    <property type="entry name" value="AB_hydrolase_fold"/>
</dbReference>
<reference evidence="2 3" key="1">
    <citation type="submission" date="2018-03" db="EMBL/GenBank/DDBJ databases">
        <title>Draft Genome Sequences of the Obligatory Marine Myxobacteria Enhygromyxa salina SWB005.</title>
        <authorList>
            <person name="Poehlein A."/>
            <person name="Moghaddam J.A."/>
            <person name="Harms H."/>
            <person name="Alanjari M."/>
            <person name="Koenig G.M."/>
            <person name="Daniel R."/>
            <person name="Schaeberle T.F."/>
        </authorList>
    </citation>
    <scope>NUCLEOTIDE SEQUENCE [LARGE SCALE GENOMIC DNA]</scope>
    <source>
        <strain evidence="2 3">SWB005</strain>
    </source>
</reference>
<dbReference type="InterPro" id="IPR000073">
    <property type="entry name" value="AB_hydrolase_1"/>
</dbReference>
<protein>
    <submittedName>
        <fullName evidence="2">Putative aminoacrylate hydrolase RutD</fullName>
        <ecNumber evidence="2">3.5.1.-</ecNumber>
    </submittedName>
</protein>
<evidence type="ECO:0000259" key="1">
    <source>
        <dbReference type="Pfam" id="PF00561"/>
    </source>
</evidence>
<dbReference type="OrthoDB" id="4944883at2"/>